<accession>A0ABT7MNM4</accession>
<sequence>MTYICPVCGFDGLDEPAYNEFNDPSFEICLCCRFQFGDDDDVEIEEGLFMQREETHTNYREAWIESGAPIFQTEYYPKQFQFDGAVTREQLIEQLKNIRIFETNIKG</sequence>
<dbReference type="Proteomes" id="UP001230807">
    <property type="component" value="Unassembled WGS sequence"/>
</dbReference>
<dbReference type="RefSeq" id="WP_214718786.1">
    <property type="nucleotide sequence ID" value="NZ_CP183077.1"/>
</dbReference>
<protein>
    <recommendedName>
        <fullName evidence="3">Cysteine-rich CPCC domain-containing protein</fullName>
    </recommendedName>
</protein>
<comment type="caution">
    <text evidence="1">The sequence shown here is derived from an EMBL/GenBank/DDBJ whole genome shotgun (WGS) entry which is preliminary data.</text>
</comment>
<reference evidence="1 2" key="1">
    <citation type="submission" date="2023-06" db="EMBL/GenBank/DDBJ databases">
        <title>Influencing factors and mechanism of Cr(VI) reduction by facultative anaerobic Exiguobacterium sp. PY14.</title>
        <authorList>
            <person name="Zou L."/>
        </authorList>
    </citation>
    <scope>NUCLEOTIDE SEQUENCE [LARGE SCALE GENOMIC DNA]</scope>
    <source>
        <strain evidence="1 2">PY14</strain>
    </source>
</reference>
<evidence type="ECO:0000313" key="1">
    <source>
        <dbReference type="EMBL" id="MDL5376810.1"/>
    </source>
</evidence>
<evidence type="ECO:0008006" key="3">
    <source>
        <dbReference type="Google" id="ProtNLM"/>
    </source>
</evidence>
<dbReference type="EMBL" id="JASWER010000005">
    <property type="protein sequence ID" value="MDL5376810.1"/>
    <property type="molecule type" value="Genomic_DNA"/>
</dbReference>
<organism evidence="1 2">
    <name type="scientific">Exiguobacterium mexicanum</name>
    <dbReference type="NCBI Taxonomy" id="340146"/>
    <lineage>
        <taxon>Bacteria</taxon>
        <taxon>Bacillati</taxon>
        <taxon>Bacillota</taxon>
        <taxon>Bacilli</taxon>
        <taxon>Bacillales</taxon>
        <taxon>Bacillales Family XII. Incertae Sedis</taxon>
        <taxon>Exiguobacterium</taxon>
    </lineage>
</organism>
<name>A0ABT7MNM4_9BACL</name>
<proteinExistence type="predicted"/>
<gene>
    <name evidence="1" type="ORF">QR695_07290</name>
</gene>
<keyword evidence="2" id="KW-1185">Reference proteome</keyword>
<evidence type="ECO:0000313" key="2">
    <source>
        <dbReference type="Proteomes" id="UP001230807"/>
    </source>
</evidence>